<dbReference type="Pfam" id="PF03441">
    <property type="entry name" value="FAD_binding_7"/>
    <property type="match status" value="1"/>
</dbReference>
<dbReference type="PANTHER" id="PTHR11455">
    <property type="entry name" value="CRYPTOCHROME"/>
    <property type="match status" value="1"/>
</dbReference>
<feature type="site" description="Electron transfer via tryptophanyl radical" evidence="5">
    <location>
        <position position="305"/>
    </location>
</feature>
<feature type="site" description="Electron transfer via tryptophanyl radical" evidence="5">
    <location>
        <position position="358"/>
    </location>
</feature>
<organism evidence="8 9">
    <name type="scientific">Haladaptatus pallidirubidus</name>
    <dbReference type="NCBI Taxonomy" id="1008152"/>
    <lineage>
        <taxon>Archaea</taxon>
        <taxon>Methanobacteriati</taxon>
        <taxon>Methanobacteriota</taxon>
        <taxon>Stenosarchaea group</taxon>
        <taxon>Halobacteria</taxon>
        <taxon>Halobacteriales</taxon>
        <taxon>Haladaptataceae</taxon>
        <taxon>Haladaptatus</taxon>
    </lineage>
</organism>
<dbReference type="PROSITE" id="PS00394">
    <property type="entry name" value="DNA_PHOTOLYASES_1_1"/>
    <property type="match status" value="1"/>
</dbReference>
<evidence type="ECO:0000256" key="6">
    <source>
        <dbReference type="RuleBase" id="RU004182"/>
    </source>
</evidence>
<reference evidence="8 9" key="1">
    <citation type="journal article" date="2019" name="Int. J. Syst. Evol. Microbiol.">
        <title>The Global Catalogue of Microorganisms (GCM) 10K type strain sequencing project: providing services to taxonomists for standard genome sequencing and annotation.</title>
        <authorList>
            <consortium name="The Broad Institute Genomics Platform"/>
            <consortium name="The Broad Institute Genome Sequencing Center for Infectious Disease"/>
            <person name="Wu L."/>
            <person name="Ma J."/>
        </authorList>
    </citation>
    <scope>NUCLEOTIDE SEQUENCE [LARGE SCALE GENOMIC DNA]</scope>
    <source>
        <strain evidence="8 9">JCM 17504</strain>
    </source>
</reference>
<sequence length="470" mass="53722">MNLHWHRRDLRVEDNRALSSGDPVVPVFVFDREVLGHAAPPRVSYMLSALESLRESYRKRGGDLLVAHGDPREELPRIAAELGAERVVWNRDYSGLAKRRDAEVRDALDEDGIVCQSFHDSLLHTPGSITTNQGDYYSVFTYFWKKWRDRGKGESFGAPGKVVDVGEMEVAELTDVESGDLPTLADLGFEEPVAEIPPAGAETARELLAAFCDGDVYSYDEKRDYPAQECTSRLSPHLKFGTIGIREVWETTEQAKNDAQTEADADSVDGFQRQLAWRDFYAHVLDNRPDVVVENYKDYQYDIAWRDDPEGVQAWKDGETGYPIVDAGMRQLREEAWVHNRVRMIVATFLTKDLLVDWREGYDWYRQKLADHDTANDNGGWQWAASTGTDAQPYFRIFNPMTQGERFDSDAEYIKRFVPELQDVPSKKIHEWNDLDEAERTDLAPDYPAPIVDHSERREDAISMFENAKG</sequence>
<dbReference type="PRINTS" id="PR00147">
    <property type="entry name" value="DNAPHOTLYASE"/>
</dbReference>
<dbReference type="InterPro" id="IPR002081">
    <property type="entry name" value="Cryptochrome/DNA_photolyase_1"/>
</dbReference>
<dbReference type="RefSeq" id="WP_227774654.1">
    <property type="nucleotide sequence ID" value="NZ_BAABKX010000001.1"/>
</dbReference>
<dbReference type="PANTHER" id="PTHR11455:SF9">
    <property type="entry name" value="CRYPTOCHROME CIRCADIAN CLOCK 5 ISOFORM X1"/>
    <property type="match status" value="1"/>
</dbReference>
<feature type="binding site" evidence="4">
    <location>
        <begin position="231"/>
        <end position="235"/>
    </location>
    <ligand>
        <name>FAD</name>
        <dbReference type="ChEBI" id="CHEBI:57692"/>
    </ligand>
</feature>
<comment type="similarity">
    <text evidence="6">Belongs to the DNA photolyase family.</text>
</comment>
<comment type="caution">
    <text evidence="8">The sequence shown here is derived from an EMBL/GenBank/DDBJ whole genome shotgun (WGS) entry which is preliminary data.</text>
</comment>
<dbReference type="AlphaFoldDB" id="A0AAV3UAD4"/>
<name>A0AAV3UAD4_9EURY</name>
<dbReference type="Proteomes" id="UP001501729">
    <property type="component" value="Unassembled WGS sequence"/>
</dbReference>
<dbReference type="GeneID" id="68614750"/>
<comment type="cofactor">
    <cofactor evidence="4">
        <name>FAD</name>
        <dbReference type="ChEBI" id="CHEBI:57692"/>
    </cofactor>
    <text evidence="4">Binds 1 FAD per subunit.</text>
</comment>
<feature type="site" description="Electron transfer via tryptophanyl radical" evidence="5">
    <location>
        <position position="381"/>
    </location>
</feature>
<accession>A0AAV3UAD4</accession>
<dbReference type="GO" id="GO:0003677">
    <property type="term" value="F:DNA binding"/>
    <property type="evidence" value="ECO:0007669"/>
    <property type="project" value="TreeGrafter"/>
</dbReference>
<feature type="binding site" evidence="4">
    <location>
        <position position="271"/>
    </location>
    <ligand>
        <name>FAD</name>
        <dbReference type="ChEBI" id="CHEBI:57692"/>
    </ligand>
</feature>
<evidence type="ECO:0000313" key="8">
    <source>
        <dbReference type="EMBL" id="GAA5040241.1"/>
    </source>
</evidence>
<dbReference type="InterPro" id="IPR006050">
    <property type="entry name" value="DNA_photolyase_N"/>
</dbReference>
<evidence type="ECO:0000256" key="2">
    <source>
        <dbReference type="ARBA" id="ARBA00022827"/>
    </source>
</evidence>
<gene>
    <name evidence="8" type="ORF">GCM10025751_00570</name>
</gene>
<dbReference type="Pfam" id="PF00875">
    <property type="entry name" value="DNA_photolyase"/>
    <property type="match status" value="1"/>
</dbReference>
<dbReference type="InterPro" id="IPR036155">
    <property type="entry name" value="Crypto/Photolyase_N_sf"/>
</dbReference>
<dbReference type="GO" id="GO:0006139">
    <property type="term" value="P:nucleobase-containing compound metabolic process"/>
    <property type="evidence" value="ECO:0007669"/>
    <property type="project" value="UniProtKB-ARBA"/>
</dbReference>
<dbReference type="InterPro" id="IPR005101">
    <property type="entry name" value="Cryptochr/Photolyase_FAD-bd"/>
</dbReference>
<feature type="binding site" evidence="4">
    <location>
        <position position="219"/>
    </location>
    <ligand>
        <name>FAD</name>
        <dbReference type="ChEBI" id="CHEBI:57692"/>
    </ligand>
</feature>
<dbReference type="Gene3D" id="1.10.579.10">
    <property type="entry name" value="DNA Cyclobutane Dipyrimidine Photolyase, subunit A, domain 3"/>
    <property type="match status" value="1"/>
</dbReference>
<evidence type="ECO:0000256" key="5">
    <source>
        <dbReference type="PIRSR" id="PIRSR602081-2"/>
    </source>
</evidence>
<feature type="binding site" evidence="4">
    <location>
        <begin position="371"/>
        <end position="373"/>
    </location>
    <ligand>
        <name>FAD</name>
        <dbReference type="ChEBI" id="CHEBI:57692"/>
    </ligand>
</feature>
<dbReference type="Gene3D" id="1.25.40.80">
    <property type="match status" value="1"/>
</dbReference>
<dbReference type="PROSITE" id="PS00691">
    <property type="entry name" value="DNA_PHOTOLYASES_1_2"/>
    <property type="match status" value="1"/>
</dbReference>
<evidence type="ECO:0000256" key="1">
    <source>
        <dbReference type="ARBA" id="ARBA00022630"/>
    </source>
</evidence>
<feature type="domain" description="Photolyase/cryptochrome alpha/beta" evidence="7">
    <location>
        <begin position="1"/>
        <end position="123"/>
    </location>
</feature>
<dbReference type="SUPFAM" id="SSF52425">
    <property type="entry name" value="Cryptochrome/photolyase, N-terminal domain"/>
    <property type="match status" value="1"/>
</dbReference>
<dbReference type="EMBL" id="BAABKX010000001">
    <property type="protein sequence ID" value="GAA5040241.1"/>
    <property type="molecule type" value="Genomic_DNA"/>
</dbReference>
<dbReference type="InterPro" id="IPR018394">
    <property type="entry name" value="DNA_photolyase_1_CS_C"/>
</dbReference>
<evidence type="ECO:0000256" key="4">
    <source>
        <dbReference type="PIRSR" id="PIRSR602081-1"/>
    </source>
</evidence>
<keyword evidence="3 6" id="KW-0157">Chromophore</keyword>
<evidence type="ECO:0000256" key="3">
    <source>
        <dbReference type="ARBA" id="ARBA00022991"/>
    </source>
</evidence>
<feature type="binding site" evidence="4">
    <location>
        <begin position="274"/>
        <end position="281"/>
    </location>
    <ligand>
        <name>FAD</name>
        <dbReference type="ChEBI" id="CHEBI:57692"/>
    </ligand>
</feature>
<dbReference type="GO" id="GO:0003904">
    <property type="term" value="F:deoxyribodipyrimidine photo-lyase activity"/>
    <property type="evidence" value="ECO:0007669"/>
    <property type="project" value="TreeGrafter"/>
</dbReference>
<dbReference type="InterPro" id="IPR036134">
    <property type="entry name" value="Crypto/Photolyase_FAD-like_sf"/>
</dbReference>
<dbReference type="PROSITE" id="PS51645">
    <property type="entry name" value="PHR_CRY_ALPHA_BETA"/>
    <property type="match status" value="1"/>
</dbReference>
<dbReference type="SUPFAM" id="SSF48173">
    <property type="entry name" value="Cryptochrome/photolyase FAD-binding domain"/>
    <property type="match status" value="1"/>
</dbReference>
<evidence type="ECO:0000259" key="7">
    <source>
        <dbReference type="PROSITE" id="PS51645"/>
    </source>
</evidence>
<evidence type="ECO:0000313" key="9">
    <source>
        <dbReference type="Proteomes" id="UP001501729"/>
    </source>
</evidence>
<keyword evidence="2 4" id="KW-0274">FAD</keyword>
<dbReference type="GO" id="GO:0071949">
    <property type="term" value="F:FAD binding"/>
    <property type="evidence" value="ECO:0007669"/>
    <property type="project" value="TreeGrafter"/>
</dbReference>
<protein>
    <submittedName>
        <fullName evidence="8">Deoxyribodipyrimidine photo-lyase</fullName>
    </submittedName>
</protein>
<keyword evidence="1 4" id="KW-0285">Flavoprotein</keyword>
<keyword evidence="9" id="KW-1185">Reference proteome</keyword>
<dbReference type="Gene3D" id="3.40.50.620">
    <property type="entry name" value="HUPs"/>
    <property type="match status" value="1"/>
</dbReference>
<dbReference type="GO" id="GO:0006950">
    <property type="term" value="P:response to stress"/>
    <property type="evidence" value="ECO:0007669"/>
    <property type="project" value="UniProtKB-ARBA"/>
</dbReference>
<proteinExistence type="inferred from homology"/>
<dbReference type="InterPro" id="IPR014729">
    <property type="entry name" value="Rossmann-like_a/b/a_fold"/>
</dbReference>